<comment type="caution">
    <text evidence="1">The sequence shown here is derived from an EMBL/GenBank/DDBJ whole genome shotgun (WGS) entry which is preliminary data.</text>
</comment>
<evidence type="ECO:0000313" key="1">
    <source>
        <dbReference type="EMBL" id="TFY59841.1"/>
    </source>
</evidence>
<keyword evidence="2" id="KW-1185">Reference proteome</keyword>
<dbReference type="OrthoDB" id="3057817at2759"/>
<protein>
    <submittedName>
        <fullName evidence="1">Uncharacterized protein</fullName>
    </submittedName>
</protein>
<evidence type="ECO:0000313" key="2">
    <source>
        <dbReference type="Proteomes" id="UP000298327"/>
    </source>
</evidence>
<organism evidence="1 2">
    <name type="scientific">Dentipellis fragilis</name>
    <dbReference type="NCBI Taxonomy" id="205917"/>
    <lineage>
        <taxon>Eukaryota</taxon>
        <taxon>Fungi</taxon>
        <taxon>Dikarya</taxon>
        <taxon>Basidiomycota</taxon>
        <taxon>Agaricomycotina</taxon>
        <taxon>Agaricomycetes</taxon>
        <taxon>Russulales</taxon>
        <taxon>Hericiaceae</taxon>
        <taxon>Dentipellis</taxon>
    </lineage>
</organism>
<proteinExistence type="predicted"/>
<feature type="non-terminal residue" evidence="1">
    <location>
        <position position="1"/>
    </location>
</feature>
<dbReference type="EMBL" id="SEOQ01000596">
    <property type="protein sequence ID" value="TFY59841.1"/>
    <property type="molecule type" value="Genomic_DNA"/>
</dbReference>
<dbReference type="AlphaFoldDB" id="A0A4Y9YEG3"/>
<dbReference type="Proteomes" id="UP000298327">
    <property type="component" value="Unassembled WGS sequence"/>
</dbReference>
<name>A0A4Y9YEG3_9AGAM</name>
<dbReference type="InterPro" id="IPR036388">
    <property type="entry name" value="WH-like_DNA-bd_sf"/>
</dbReference>
<gene>
    <name evidence="1" type="ORF">EVG20_g7636</name>
</gene>
<dbReference type="Gene3D" id="1.10.10.10">
    <property type="entry name" value="Winged helix-like DNA-binding domain superfamily/Winged helix DNA-binding domain"/>
    <property type="match status" value="1"/>
</dbReference>
<sequence>KLYTVVNSVGGAFNRHFLPPIAHTVIAEVWASRLSLTKLVPVIHYSYVQFRLYAHTGDGYTTMSNEKDALAELKALADLIKSNVDAIEAATKSAALEFPSLQTAFSLQSEAARLLPEVVDATTRIVAAASQLIAAVRPPPLSITYLGFSYHVPAALRVAVEAHAAEFLRDAGSEGAHVKDIAESINIDPYKFGL</sequence>
<accession>A0A4Y9YEG3</accession>
<reference evidence="1 2" key="1">
    <citation type="submission" date="2019-02" db="EMBL/GenBank/DDBJ databases">
        <title>Genome sequencing of the rare red list fungi Dentipellis fragilis.</title>
        <authorList>
            <person name="Buettner E."/>
            <person name="Kellner H."/>
        </authorList>
    </citation>
    <scope>NUCLEOTIDE SEQUENCE [LARGE SCALE GENOMIC DNA]</scope>
    <source>
        <strain evidence="1 2">DSM 105465</strain>
    </source>
</reference>